<reference evidence="12 13" key="1">
    <citation type="journal article" date="2017" name="Curr. Biol.">
        <title>Genome architecture and evolution of a unichromosomal asexual nematode.</title>
        <authorList>
            <person name="Fradin H."/>
            <person name="Zegar C."/>
            <person name="Gutwein M."/>
            <person name="Lucas J."/>
            <person name="Kovtun M."/>
            <person name="Corcoran D."/>
            <person name="Baugh L.R."/>
            <person name="Kiontke K."/>
            <person name="Gunsalus K."/>
            <person name="Fitch D.H."/>
            <person name="Piano F."/>
        </authorList>
    </citation>
    <scope>NUCLEOTIDE SEQUENCE [LARGE SCALE GENOMIC DNA]</scope>
    <source>
        <strain evidence="12">PF1309</strain>
    </source>
</reference>
<feature type="domain" description="TonB-dependent receptor plug" evidence="11">
    <location>
        <begin position="80"/>
        <end position="178"/>
    </location>
</feature>
<evidence type="ECO:0000256" key="1">
    <source>
        <dbReference type="ARBA" id="ARBA00004571"/>
    </source>
</evidence>
<dbReference type="InterPro" id="IPR037066">
    <property type="entry name" value="Plug_dom_sf"/>
</dbReference>
<gene>
    <name evidence="12" type="ORF">WR25_17289</name>
</gene>
<keyword evidence="6" id="KW-0472">Membrane</keyword>
<evidence type="ECO:0000256" key="4">
    <source>
        <dbReference type="ARBA" id="ARBA00022729"/>
    </source>
</evidence>
<dbReference type="SUPFAM" id="SSF56935">
    <property type="entry name" value="Porins"/>
    <property type="match status" value="1"/>
</dbReference>
<sequence length="956" mass="102921">MGRGNGKKHEPRIQEHHAQRGQDQMRMTFACGVAFAALMLPGAAFAQSTGSTEADTVGSGDIVVTGAREPGVGGVDIPATAKNKQVLNQTFISHQTPGQTINDIINQLPGVSFQNNDPFGSAGGTLTIRGFDGSRISQTFDGIPLNDTGNYAIYSNQQLDPELIEQVNVNLGSTDPDSPTASASGSTVNYRTLIPTDQFGARMVGSIGDYSFFRVFGLVNTGVFTPWGTKAWFSGSSATNDVVFNNFGKINKQQYNAKIYQPIGSGKDFISVSGHYNQNRNNFFGSAPLRNDNNVYTTTVATGANAAAPTLITGDVRTAGTGSTNRFPRSRDELPYSVGRCQIDVPQAGGVDAPATTNAPGASNNGAICGSSFDERYNPSNTANIRINSRFSLSDKLTLFVDPSYQYTKANGGGTVTGREQGRTVGANTYYGFFQSVSNSNGYYFGRDLNGDGDTLDTVTLLAPSQTITNRYGVIASLRYEFSDTQSIRVGYTLDYGRHKQTGELGFLQANGKPFDVFPVNDGILAINGGVVEKRNRFSKAILNQGFAQYIGNFFDSKLRVEASVTGKWFKRDLTNYCFSTSAGGNVDCLASASQNAAYAAANPYVVGGTTAAPTITGFAAPQNRVYKYDRILPAGGLTYEVTDAFSIFGNYSKGIQVPGTDNLYQAFYYPQNTTPANPRPETTDNFDAGIRYTTSRVTASLGPWYTRFQNRLASAYDIDTQQTIYRNLGRVDKYGIDGSISYRPIRELLFYAYGSYLKSEIKTNVEIGRCPQTLTAANTTNNCTVAGAPILAQTAGKRESGAPVYTFGGRVQATLGPLELGVQAKRTGRRYLNDQNLPQFACAGPNGNLNLVNNVCPTVNNVPATYTGQRGIQYQTYGAYAPGYTTVDFDARLALDWVGIGGNNKTYLQLNVVNAFNKFYVGGFTGGQTVNVNNSIPFVQIGSPRAFILSVNTAF</sequence>
<accession>A0A2A2KCC8</accession>
<dbReference type="Pfam" id="PF00593">
    <property type="entry name" value="TonB_dep_Rec_b-barrel"/>
    <property type="match status" value="1"/>
</dbReference>
<keyword evidence="8" id="KW-0998">Cell outer membrane</keyword>
<proteinExistence type="predicted"/>
<evidence type="ECO:0000256" key="9">
    <source>
        <dbReference type="SAM" id="MobiDB-lite"/>
    </source>
</evidence>
<dbReference type="PANTHER" id="PTHR30069">
    <property type="entry name" value="TONB-DEPENDENT OUTER MEMBRANE RECEPTOR"/>
    <property type="match status" value="1"/>
</dbReference>
<dbReference type="Gene3D" id="2.40.170.20">
    <property type="entry name" value="TonB-dependent receptor, beta-barrel domain"/>
    <property type="match status" value="1"/>
</dbReference>
<evidence type="ECO:0000259" key="11">
    <source>
        <dbReference type="Pfam" id="PF07715"/>
    </source>
</evidence>
<keyword evidence="7" id="KW-0675">Receptor</keyword>
<dbReference type="AlphaFoldDB" id="A0A2A2KCC8"/>
<dbReference type="GO" id="GO:0044718">
    <property type="term" value="P:siderophore transmembrane transport"/>
    <property type="evidence" value="ECO:0007669"/>
    <property type="project" value="TreeGrafter"/>
</dbReference>
<evidence type="ECO:0000256" key="8">
    <source>
        <dbReference type="ARBA" id="ARBA00023237"/>
    </source>
</evidence>
<keyword evidence="4" id="KW-0732">Signal</keyword>
<evidence type="ECO:0000256" key="7">
    <source>
        <dbReference type="ARBA" id="ARBA00023170"/>
    </source>
</evidence>
<keyword evidence="3" id="KW-0812">Transmembrane</keyword>
<dbReference type="PROSITE" id="PS52016">
    <property type="entry name" value="TONB_DEPENDENT_REC_3"/>
    <property type="match status" value="1"/>
</dbReference>
<dbReference type="EMBL" id="LIAE01008979">
    <property type="protein sequence ID" value="PAV71581.1"/>
    <property type="molecule type" value="Genomic_DNA"/>
</dbReference>
<feature type="compositionally biased region" description="Basic and acidic residues" evidence="9">
    <location>
        <begin position="7"/>
        <end position="20"/>
    </location>
</feature>
<dbReference type="Pfam" id="PF07715">
    <property type="entry name" value="Plug"/>
    <property type="match status" value="1"/>
</dbReference>
<comment type="caution">
    <text evidence="12">The sequence shown here is derived from an EMBL/GenBank/DDBJ whole genome shotgun (WGS) entry which is preliminary data.</text>
</comment>
<dbReference type="Gene3D" id="2.170.130.10">
    <property type="entry name" value="TonB-dependent receptor, plug domain"/>
    <property type="match status" value="1"/>
</dbReference>
<organism evidence="12 13">
    <name type="scientific">Diploscapter pachys</name>
    <dbReference type="NCBI Taxonomy" id="2018661"/>
    <lineage>
        <taxon>Eukaryota</taxon>
        <taxon>Metazoa</taxon>
        <taxon>Ecdysozoa</taxon>
        <taxon>Nematoda</taxon>
        <taxon>Chromadorea</taxon>
        <taxon>Rhabditida</taxon>
        <taxon>Rhabditina</taxon>
        <taxon>Rhabditomorpha</taxon>
        <taxon>Rhabditoidea</taxon>
        <taxon>Rhabditidae</taxon>
        <taxon>Diploscapter</taxon>
    </lineage>
</organism>
<dbReference type="InterPro" id="IPR036942">
    <property type="entry name" value="Beta-barrel_TonB_sf"/>
</dbReference>
<feature type="domain" description="TonB-dependent receptor-like beta-barrel" evidence="10">
    <location>
        <begin position="389"/>
        <end position="905"/>
    </location>
</feature>
<dbReference type="STRING" id="2018661.A0A2A2KCC8"/>
<keyword evidence="2" id="KW-0813">Transport</keyword>
<protein>
    <recommendedName>
        <fullName evidence="14">TonB-dependent receptor plug domain-containing protein</fullName>
    </recommendedName>
</protein>
<dbReference type="GO" id="GO:0015344">
    <property type="term" value="F:siderophore uptake transmembrane transporter activity"/>
    <property type="evidence" value="ECO:0007669"/>
    <property type="project" value="TreeGrafter"/>
</dbReference>
<dbReference type="Proteomes" id="UP000218231">
    <property type="component" value="Unassembled WGS sequence"/>
</dbReference>
<dbReference type="OrthoDB" id="10448614at2759"/>
<dbReference type="InterPro" id="IPR000531">
    <property type="entry name" value="Beta-barrel_TonB"/>
</dbReference>
<dbReference type="PANTHER" id="PTHR30069:SF29">
    <property type="entry name" value="HEMOGLOBIN AND HEMOGLOBIN-HAPTOGLOBIN-BINDING PROTEIN 1-RELATED"/>
    <property type="match status" value="1"/>
</dbReference>
<dbReference type="InterPro" id="IPR039426">
    <property type="entry name" value="TonB-dep_rcpt-like"/>
</dbReference>
<name>A0A2A2KCC8_9BILA</name>
<evidence type="ECO:0008006" key="14">
    <source>
        <dbReference type="Google" id="ProtNLM"/>
    </source>
</evidence>
<feature type="region of interest" description="Disordered" evidence="9">
    <location>
        <begin position="1"/>
        <end position="22"/>
    </location>
</feature>
<evidence type="ECO:0000259" key="10">
    <source>
        <dbReference type="Pfam" id="PF00593"/>
    </source>
</evidence>
<keyword evidence="13" id="KW-1185">Reference proteome</keyword>
<evidence type="ECO:0000256" key="6">
    <source>
        <dbReference type="ARBA" id="ARBA00023136"/>
    </source>
</evidence>
<keyword evidence="5" id="KW-0798">TonB box</keyword>
<dbReference type="InterPro" id="IPR012910">
    <property type="entry name" value="Plug_dom"/>
</dbReference>
<evidence type="ECO:0000313" key="12">
    <source>
        <dbReference type="EMBL" id="PAV71581.1"/>
    </source>
</evidence>
<evidence type="ECO:0000256" key="3">
    <source>
        <dbReference type="ARBA" id="ARBA00022692"/>
    </source>
</evidence>
<evidence type="ECO:0000256" key="2">
    <source>
        <dbReference type="ARBA" id="ARBA00022448"/>
    </source>
</evidence>
<evidence type="ECO:0000313" key="13">
    <source>
        <dbReference type="Proteomes" id="UP000218231"/>
    </source>
</evidence>
<comment type="subcellular location">
    <subcellularLocation>
        <location evidence="1">Cell outer membrane</location>
        <topology evidence="1">Multi-pass membrane protein</topology>
    </subcellularLocation>
</comment>
<evidence type="ECO:0000256" key="5">
    <source>
        <dbReference type="ARBA" id="ARBA00023077"/>
    </source>
</evidence>